<evidence type="ECO:0000313" key="2">
    <source>
        <dbReference type="Proteomes" id="UP001620514"/>
    </source>
</evidence>
<sequence>FTPKTPWLHYAGNPVAPLRRKRNGAYMPEIHTRPSTQRDLRRVGFFEPSPSTQLSPSFC</sequence>
<accession>A0ABW8MTT7</accession>
<protein>
    <submittedName>
        <fullName evidence="1">Uncharacterized protein</fullName>
    </submittedName>
</protein>
<reference evidence="1 2" key="1">
    <citation type="submission" date="2024-11" db="EMBL/GenBank/DDBJ databases">
        <title>Using genomics to understand microbial adaptation to soil warming.</title>
        <authorList>
            <person name="Deangelis K.M. PhD."/>
        </authorList>
    </citation>
    <scope>NUCLEOTIDE SEQUENCE [LARGE SCALE GENOMIC DNA]</scope>
    <source>
        <strain evidence="1 2">GAS97</strain>
    </source>
</reference>
<keyword evidence="2" id="KW-1185">Reference proteome</keyword>
<comment type="caution">
    <text evidence="1">The sequence shown here is derived from an EMBL/GenBank/DDBJ whole genome shotgun (WGS) entry which is preliminary data.</text>
</comment>
<evidence type="ECO:0000313" key="1">
    <source>
        <dbReference type="EMBL" id="MFK4447129.1"/>
    </source>
</evidence>
<dbReference type="Proteomes" id="UP001620514">
    <property type="component" value="Unassembled WGS sequence"/>
</dbReference>
<dbReference type="EMBL" id="JBIYDN010000032">
    <property type="protein sequence ID" value="MFK4447129.1"/>
    <property type="molecule type" value="Genomic_DNA"/>
</dbReference>
<gene>
    <name evidence="1" type="ORF">ABH943_007162</name>
</gene>
<name>A0ABW8MTT7_9BURK</name>
<feature type="non-terminal residue" evidence="1">
    <location>
        <position position="1"/>
    </location>
</feature>
<organism evidence="1 2">
    <name type="scientific">Caballeronia udeis</name>
    <dbReference type="NCBI Taxonomy" id="1232866"/>
    <lineage>
        <taxon>Bacteria</taxon>
        <taxon>Pseudomonadati</taxon>
        <taxon>Pseudomonadota</taxon>
        <taxon>Betaproteobacteria</taxon>
        <taxon>Burkholderiales</taxon>
        <taxon>Burkholderiaceae</taxon>
        <taxon>Caballeronia</taxon>
    </lineage>
</organism>
<proteinExistence type="predicted"/>
<dbReference type="RefSeq" id="WP_404612504.1">
    <property type="nucleotide sequence ID" value="NZ_JBIYDN010000032.1"/>
</dbReference>